<dbReference type="Proteomes" id="UP001203410">
    <property type="component" value="Unassembled WGS sequence"/>
</dbReference>
<name>A0ABT0RS25_9SPHN</name>
<accession>A0ABT0RS25</accession>
<evidence type="ECO:0000256" key="1">
    <source>
        <dbReference type="SAM" id="Phobius"/>
    </source>
</evidence>
<dbReference type="EMBL" id="JAMGBA010000001">
    <property type="protein sequence ID" value="MCL6697766.1"/>
    <property type="molecule type" value="Genomic_DNA"/>
</dbReference>
<evidence type="ECO:0000313" key="3">
    <source>
        <dbReference type="Proteomes" id="UP001203410"/>
    </source>
</evidence>
<dbReference type="RefSeq" id="WP_249903122.1">
    <property type="nucleotide sequence ID" value="NZ_JAMGBA010000001.1"/>
</dbReference>
<keyword evidence="1" id="KW-0812">Transmembrane</keyword>
<dbReference type="InterPro" id="IPR029044">
    <property type="entry name" value="Nucleotide-diphossugar_trans"/>
</dbReference>
<keyword evidence="3" id="KW-1185">Reference proteome</keyword>
<proteinExistence type="predicted"/>
<feature type="transmembrane region" description="Helical" evidence="1">
    <location>
        <begin position="355"/>
        <end position="380"/>
    </location>
</feature>
<comment type="caution">
    <text evidence="2">The sequence shown here is derived from an EMBL/GenBank/DDBJ whole genome shotgun (WGS) entry which is preliminary data.</text>
</comment>
<reference evidence="2 3" key="1">
    <citation type="submission" date="2022-05" db="EMBL/GenBank/DDBJ databases">
        <authorList>
            <person name="Jo J.-H."/>
            <person name="Im W.-T."/>
        </authorList>
    </citation>
    <scope>NUCLEOTIDE SEQUENCE [LARGE SCALE GENOMIC DNA]</scope>
    <source>
        <strain evidence="2 3">NSE70-1</strain>
    </source>
</reference>
<organism evidence="2 3">
    <name type="scientific">Sphingomonas caseinilyticus</name>
    <dbReference type="NCBI Taxonomy" id="2908205"/>
    <lineage>
        <taxon>Bacteria</taxon>
        <taxon>Pseudomonadati</taxon>
        <taxon>Pseudomonadota</taxon>
        <taxon>Alphaproteobacteria</taxon>
        <taxon>Sphingomonadales</taxon>
        <taxon>Sphingomonadaceae</taxon>
        <taxon>Sphingomonas</taxon>
    </lineage>
</organism>
<gene>
    <name evidence="2" type="ORF">LZ496_03070</name>
</gene>
<feature type="transmembrane region" description="Helical" evidence="1">
    <location>
        <begin position="295"/>
        <end position="310"/>
    </location>
</feature>
<sequence>MALGALIGAYQEDDSGGLRALLPLAGRTLVEFQARCLAAAGAAPLVVLVERVPPALNEAFDRLRSEGISIIPVSDGSEAASRFEAGNDLILLADGILPDMGDLERLLEEGGSAILTVPDDEAHSEFERIDGTNRWAGLARVDSNMVGATAAMLGDWDLQSTLLRRAIQSGSRLLKSSDAEGRGPFLAANEEGVAGYERRLIVASRAVREDWVSRYLLPMVEEFATEKLMETAVRPSWLVQAGLVMTVGGAFCFSRGWHWGAIALLVLSTPLDLVAQRLATLRLQPLSPAMLSRRLLWPAAGLALLALGWFEMNHDSGWGALMAALGAGAFAEAAQVERSGRTLPGSEWHFSRRSAIWLALPFAIGGWWSAYLGLLAVYAATSFFIAQHFRHIVERD</sequence>
<protein>
    <recommendedName>
        <fullName evidence="4">MobA-like NTP transferase domain-containing protein</fullName>
    </recommendedName>
</protein>
<keyword evidence="1" id="KW-0472">Membrane</keyword>
<feature type="transmembrane region" description="Helical" evidence="1">
    <location>
        <begin position="256"/>
        <end position="275"/>
    </location>
</feature>
<evidence type="ECO:0000313" key="2">
    <source>
        <dbReference type="EMBL" id="MCL6697766.1"/>
    </source>
</evidence>
<dbReference type="SUPFAM" id="SSF53448">
    <property type="entry name" value="Nucleotide-diphospho-sugar transferases"/>
    <property type="match status" value="1"/>
</dbReference>
<evidence type="ECO:0008006" key="4">
    <source>
        <dbReference type="Google" id="ProtNLM"/>
    </source>
</evidence>
<keyword evidence="1" id="KW-1133">Transmembrane helix</keyword>